<dbReference type="Pfam" id="PF10825">
    <property type="entry name" value="DUF2752"/>
    <property type="match status" value="1"/>
</dbReference>
<dbReference type="STRING" id="927083.DB32_004908"/>
<keyword evidence="2" id="KW-1133">Transmembrane helix</keyword>
<accession>A0A0F6SFY6</accession>
<evidence type="ECO:0000256" key="1">
    <source>
        <dbReference type="SAM" id="MobiDB-lite"/>
    </source>
</evidence>
<feature type="region of interest" description="Disordered" evidence="1">
    <location>
        <begin position="1"/>
        <end position="22"/>
    </location>
</feature>
<feature type="transmembrane region" description="Helical" evidence="2">
    <location>
        <begin position="35"/>
        <end position="55"/>
    </location>
</feature>
<sequence>MSDRAITTKTPEASNEASGVVVPRPLPPRPQWRRVLDAAMPLLALLLLAAIEFPLCPTRLMFGVPCPGCGLTRATLAILQLDFAAMWRLHPMAPVMTPIVAWFLSKPILEELGWIPKHRVFVRVPNVVWGTLLVMFFGLYVARLGGLLGGLPDPIDPSESMLGRAWHLVAPHVH</sequence>
<dbReference type="RefSeq" id="WP_053234981.1">
    <property type="nucleotide sequence ID" value="NZ_CP011125.1"/>
</dbReference>
<gene>
    <name evidence="3" type="ORF">DB32_004908</name>
</gene>
<dbReference type="KEGG" id="samy:DB32_004908"/>
<dbReference type="InterPro" id="IPR021215">
    <property type="entry name" value="DUF2752"/>
</dbReference>
<dbReference type="Proteomes" id="UP000034883">
    <property type="component" value="Chromosome"/>
</dbReference>
<keyword evidence="4" id="KW-1185">Reference proteome</keyword>
<feature type="compositionally biased region" description="Polar residues" evidence="1">
    <location>
        <begin position="1"/>
        <end position="17"/>
    </location>
</feature>
<dbReference type="EMBL" id="CP011125">
    <property type="protein sequence ID" value="AKF07759.1"/>
    <property type="molecule type" value="Genomic_DNA"/>
</dbReference>
<feature type="transmembrane region" description="Helical" evidence="2">
    <location>
        <begin position="89"/>
        <end position="109"/>
    </location>
</feature>
<evidence type="ECO:0000313" key="3">
    <source>
        <dbReference type="EMBL" id="AKF07759.1"/>
    </source>
</evidence>
<name>A0A0F6SFY6_9BACT</name>
<dbReference type="AlphaFoldDB" id="A0A0F6SFY6"/>
<evidence type="ECO:0000313" key="4">
    <source>
        <dbReference type="Proteomes" id="UP000034883"/>
    </source>
</evidence>
<organism evidence="3 4">
    <name type="scientific">Sandaracinus amylolyticus</name>
    <dbReference type="NCBI Taxonomy" id="927083"/>
    <lineage>
        <taxon>Bacteria</taxon>
        <taxon>Pseudomonadati</taxon>
        <taxon>Myxococcota</taxon>
        <taxon>Polyangia</taxon>
        <taxon>Polyangiales</taxon>
        <taxon>Sandaracinaceae</taxon>
        <taxon>Sandaracinus</taxon>
    </lineage>
</organism>
<reference evidence="3 4" key="1">
    <citation type="submission" date="2015-03" db="EMBL/GenBank/DDBJ databases">
        <title>Genome assembly of Sandaracinus amylolyticus DSM 53668.</title>
        <authorList>
            <person name="Sharma G."/>
            <person name="Subramanian S."/>
        </authorList>
    </citation>
    <scope>NUCLEOTIDE SEQUENCE [LARGE SCALE GENOMIC DNA]</scope>
    <source>
        <strain evidence="3 4">DSM 53668</strain>
    </source>
</reference>
<keyword evidence="2" id="KW-0472">Membrane</keyword>
<evidence type="ECO:0000256" key="2">
    <source>
        <dbReference type="SAM" id="Phobius"/>
    </source>
</evidence>
<proteinExistence type="predicted"/>
<feature type="transmembrane region" description="Helical" evidence="2">
    <location>
        <begin position="121"/>
        <end position="142"/>
    </location>
</feature>
<evidence type="ECO:0008006" key="5">
    <source>
        <dbReference type="Google" id="ProtNLM"/>
    </source>
</evidence>
<keyword evidence="2" id="KW-0812">Transmembrane</keyword>
<protein>
    <recommendedName>
        <fullName evidence="5">DUF2752 domain-containing protein</fullName>
    </recommendedName>
</protein>
<dbReference type="OrthoDB" id="5966662at2"/>